<dbReference type="Pfam" id="PF18238">
    <property type="entry name" value="LnmK_N_HDF"/>
    <property type="match status" value="1"/>
</dbReference>
<name>A0A7X0II68_9ACTN</name>
<comment type="caution">
    <text evidence="2">The sequence shown here is derived from an EMBL/GenBank/DDBJ whole genome shotgun (WGS) entry which is preliminary data.</text>
</comment>
<accession>A0A7X0II68</accession>
<dbReference type="EMBL" id="JACHIU010000001">
    <property type="protein sequence ID" value="MBB6475694.1"/>
    <property type="molecule type" value="Genomic_DNA"/>
</dbReference>
<feature type="domain" description="LnmK N-terminal" evidence="1">
    <location>
        <begin position="16"/>
        <end position="187"/>
    </location>
</feature>
<dbReference type="NCBIfam" id="TIGR04098">
    <property type="entry name" value="LnmK_bifunc"/>
    <property type="match status" value="1"/>
</dbReference>
<sequence>MTVHTTAPGEAGTAHRSVLVKPGMCGHNSLFAGSLGDWTWDTVSELCGINAFDATNPDGAPTYLSFYYFHIRASRRLHVNSLTFGDRLDVRSRLFDFGSESILTLHQVRREGARSGAVDPDAFYRFDDPDCIYVENYNRWITRSRPGSNEDLVKSSPVGFRHDHLPRLPDAYSPRRVYNHARTALTFLDGTPAGRVPLGHGFTVDYPVEPSRDLNGVGLLYFASYFSIIDWALLRFWRHLGRGTAAFLDRVVLDHRLCYLGNADADAVLRVSVDAWETAGEPGDEIVNLVIRDRDSGRTLAVSTLHVLSTGGAHDDA</sequence>
<organism evidence="2 3">
    <name type="scientific">Sphaerisporangium rubeum</name>
    <dbReference type="NCBI Taxonomy" id="321317"/>
    <lineage>
        <taxon>Bacteria</taxon>
        <taxon>Bacillati</taxon>
        <taxon>Actinomycetota</taxon>
        <taxon>Actinomycetes</taxon>
        <taxon>Streptosporangiales</taxon>
        <taxon>Streptosporangiaceae</taxon>
        <taxon>Sphaerisporangium</taxon>
    </lineage>
</organism>
<proteinExistence type="predicted"/>
<keyword evidence="3" id="KW-1185">Reference proteome</keyword>
<dbReference type="InterPro" id="IPR040718">
    <property type="entry name" value="LnmK_N_HDF"/>
</dbReference>
<dbReference type="Gene3D" id="3.10.129.10">
    <property type="entry name" value="Hotdog Thioesterase"/>
    <property type="match status" value="1"/>
</dbReference>
<gene>
    <name evidence="2" type="ORF">BJ992_005125</name>
</gene>
<evidence type="ECO:0000313" key="2">
    <source>
        <dbReference type="EMBL" id="MBB6475694.1"/>
    </source>
</evidence>
<evidence type="ECO:0000313" key="3">
    <source>
        <dbReference type="Proteomes" id="UP000555564"/>
    </source>
</evidence>
<dbReference type="AlphaFoldDB" id="A0A7X0II68"/>
<reference evidence="2 3" key="1">
    <citation type="submission" date="2020-08" db="EMBL/GenBank/DDBJ databases">
        <title>Sequencing the genomes of 1000 actinobacteria strains.</title>
        <authorList>
            <person name="Klenk H.-P."/>
        </authorList>
    </citation>
    <scope>NUCLEOTIDE SEQUENCE [LARGE SCALE GENOMIC DNA]</scope>
    <source>
        <strain evidence="2 3">DSM 44936</strain>
    </source>
</reference>
<protein>
    <submittedName>
        <fullName evidence="2">Putative biosynthetic protein (TIGR04098 family)</fullName>
    </submittedName>
</protein>
<dbReference type="Proteomes" id="UP000555564">
    <property type="component" value="Unassembled WGS sequence"/>
</dbReference>
<evidence type="ECO:0000259" key="1">
    <source>
        <dbReference type="Pfam" id="PF18238"/>
    </source>
</evidence>
<dbReference type="InterPro" id="IPR024091">
    <property type="entry name" value="LnmK-like_bifun_acyl/decarbox"/>
</dbReference>
<dbReference type="RefSeq" id="WP_184985213.1">
    <property type="nucleotide sequence ID" value="NZ_BAAALO010000019.1"/>
</dbReference>